<gene>
    <name evidence="2" type="ORF">SAMN04487949_0050</name>
</gene>
<keyword evidence="3" id="KW-1185">Reference proteome</keyword>
<accession>A0A1G9NP28</accession>
<evidence type="ECO:0000313" key="3">
    <source>
        <dbReference type="Proteomes" id="UP000199451"/>
    </source>
</evidence>
<name>A0A1G9NP28_9EURY</name>
<sequence length="120" mass="11652">MQHAAAVATLLVATVVLAGCSGSPGPSLPAPMVDRVAGTTTADTAETPDPEPVAPASATADGSQVVTVTTPTATAAATTPAATVTAPPPSTGTQTPTPTAEACLRERGQDGLACDEVEED</sequence>
<dbReference type="EMBL" id="FNHL01000001">
    <property type="protein sequence ID" value="SDL88342.1"/>
    <property type="molecule type" value="Genomic_DNA"/>
</dbReference>
<proteinExistence type="predicted"/>
<evidence type="ECO:0000313" key="2">
    <source>
        <dbReference type="EMBL" id="SDL88342.1"/>
    </source>
</evidence>
<dbReference type="AlphaFoldDB" id="A0A1G9NP28"/>
<evidence type="ECO:0000256" key="1">
    <source>
        <dbReference type="SAM" id="MobiDB-lite"/>
    </source>
</evidence>
<feature type="region of interest" description="Disordered" evidence="1">
    <location>
        <begin position="20"/>
        <end position="100"/>
    </location>
</feature>
<dbReference type="RefSeq" id="WP_089692917.1">
    <property type="nucleotide sequence ID" value="NZ_FNHL01000001.1"/>
</dbReference>
<protein>
    <submittedName>
        <fullName evidence="2">Uncharacterized protein</fullName>
    </submittedName>
</protein>
<organism evidence="2 3">
    <name type="scientific">Halogranum gelatinilyticum</name>
    <dbReference type="NCBI Taxonomy" id="660521"/>
    <lineage>
        <taxon>Archaea</taxon>
        <taxon>Methanobacteriati</taxon>
        <taxon>Methanobacteriota</taxon>
        <taxon>Stenosarchaea group</taxon>
        <taxon>Halobacteria</taxon>
        <taxon>Halobacteriales</taxon>
        <taxon>Haloferacaceae</taxon>
    </lineage>
</organism>
<reference evidence="3" key="1">
    <citation type="submission" date="2016-10" db="EMBL/GenBank/DDBJ databases">
        <authorList>
            <person name="Varghese N."/>
            <person name="Submissions S."/>
        </authorList>
    </citation>
    <scope>NUCLEOTIDE SEQUENCE [LARGE SCALE GENOMIC DNA]</scope>
    <source>
        <strain evidence="3">CGMCC 1.10119</strain>
    </source>
</reference>
<dbReference type="Proteomes" id="UP000199451">
    <property type="component" value="Unassembled WGS sequence"/>
</dbReference>
<feature type="compositionally biased region" description="Low complexity" evidence="1">
    <location>
        <begin position="65"/>
        <end position="99"/>
    </location>
</feature>